<sequence length="245" mass="27970">MMAWKAPINISQESYERVKRSASPVILPKKPKKPKTESTDENDNINEDLMTNCTHRVLFSMIADTKELEKMVRHLGGSVAKDQSDFTHLVMPYLARSNKLFFAIVKGALVVSEQWLRDSQGANQFLPENNYNLNSKDFNHIFKCDIDQTLQTRNRNKLFEGKFFFVTPSVFPSKRVIVELIQSAGGTVERIRRSSAQIEATSINSPYSYFIVTHENDLHLVADLLKNKKDKMKIVCNVELILSAS</sequence>
<accession>A0AAV8YYF0</accession>
<dbReference type="Gene3D" id="3.40.50.10190">
    <property type="entry name" value="BRCT domain"/>
    <property type="match status" value="2"/>
</dbReference>
<protein>
    <recommendedName>
        <fullName evidence="4">PAX-interacting protein 1</fullName>
    </recommendedName>
    <alternativeName>
        <fullName evidence="5">PAX transactivation activation domain-interacting protein</fullName>
    </alternativeName>
</protein>
<keyword evidence="3" id="KW-0539">Nucleus</keyword>
<evidence type="ECO:0000256" key="2">
    <source>
        <dbReference type="ARBA" id="ARBA00022763"/>
    </source>
</evidence>
<comment type="subcellular location">
    <subcellularLocation>
        <location evidence="1">Nucleus</location>
    </subcellularLocation>
</comment>
<dbReference type="PANTHER" id="PTHR23196:SF1">
    <property type="entry name" value="PAX-INTERACTING PROTEIN 1"/>
    <property type="match status" value="1"/>
</dbReference>
<feature type="region of interest" description="Disordered" evidence="6">
    <location>
        <begin position="14"/>
        <end position="46"/>
    </location>
</feature>
<dbReference type="Pfam" id="PF16589">
    <property type="entry name" value="BRCT_2"/>
    <property type="match status" value="1"/>
</dbReference>
<organism evidence="8 9">
    <name type="scientific">Aromia moschata</name>
    <dbReference type="NCBI Taxonomy" id="1265417"/>
    <lineage>
        <taxon>Eukaryota</taxon>
        <taxon>Metazoa</taxon>
        <taxon>Ecdysozoa</taxon>
        <taxon>Arthropoda</taxon>
        <taxon>Hexapoda</taxon>
        <taxon>Insecta</taxon>
        <taxon>Pterygota</taxon>
        <taxon>Neoptera</taxon>
        <taxon>Endopterygota</taxon>
        <taxon>Coleoptera</taxon>
        <taxon>Polyphaga</taxon>
        <taxon>Cucujiformia</taxon>
        <taxon>Chrysomeloidea</taxon>
        <taxon>Cerambycidae</taxon>
        <taxon>Cerambycinae</taxon>
        <taxon>Callichromatini</taxon>
        <taxon>Aromia</taxon>
    </lineage>
</organism>
<evidence type="ECO:0000256" key="1">
    <source>
        <dbReference type="ARBA" id="ARBA00004123"/>
    </source>
</evidence>
<reference evidence="8" key="1">
    <citation type="journal article" date="2023" name="Insect Mol. Biol.">
        <title>Genome sequencing provides insights into the evolution of gene families encoding plant cell wall-degrading enzymes in longhorned beetles.</title>
        <authorList>
            <person name="Shin N.R."/>
            <person name="Okamura Y."/>
            <person name="Kirsch R."/>
            <person name="Pauchet Y."/>
        </authorList>
    </citation>
    <scope>NUCLEOTIDE SEQUENCE</scope>
    <source>
        <strain evidence="8">AMC_N1</strain>
    </source>
</reference>
<dbReference type="InterPro" id="IPR001357">
    <property type="entry name" value="BRCT_dom"/>
</dbReference>
<dbReference type="PROSITE" id="PS50172">
    <property type="entry name" value="BRCT"/>
    <property type="match status" value="1"/>
</dbReference>
<dbReference type="PANTHER" id="PTHR23196">
    <property type="entry name" value="PAX TRANSCRIPTION ACTIVATION DOMAIN INTERACTING PROTEIN"/>
    <property type="match status" value="1"/>
</dbReference>
<keyword evidence="9" id="KW-1185">Reference proteome</keyword>
<evidence type="ECO:0000313" key="9">
    <source>
        <dbReference type="Proteomes" id="UP001162162"/>
    </source>
</evidence>
<gene>
    <name evidence="8" type="ORF">NQ318_016526</name>
</gene>
<dbReference type="SMART" id="SM00292">
    <property type="entry name" value="BRCT"/>
    <property type="match status" value="1"/>
</dbReference>
<dbReference type="AlphaFoldDB" id="A0AAV8YYF0"/>
<evidence type="ECO:0000256" key="4">
    <source>
        <dbReference type="ARBA" id="ARBA00023858"/>
    </source>
</evidence>
<comment type="caution">
    <text evidence="8">The sequence shown here is derived from an EMBL/GenBank/DDBJ whole genome shotgun (WGS) entry which is preliminary data.</text>
</comment>
<proteinExistence type="predicted"/>
<dbReference type="InterPro" id="IPR036420">
    <property type="entry name" value="BRCT_dom_sf"/>
</dbReference>
<evidence type="ECO:0000256" key="6">
    <source>
        <dbReference type="SAM" id="MobiDB-lite"/>
    </source>
</evidence>
<keyword evidence="2" id="KW-0227">DNA damage</keyword>
<dbReference type="InterPro" id="IPR051579">
    <property type="entry name" value="DDR_Transcriptional_Reg"/>
</dbReference>
<name>A0AAV8YYF0_9CUCU</name>
<dbReference type="SUPFAM" id="SSF52113">
    <property type="entry name" value="BRCT domain"/>
    <property type="match status" value="1"/>
</dbReference>
<dbReference type="Proteomes" id="UP001162162">
    <property type="component" value="Unassembled WGS sequence"/>
</dbReference>
<dbReference type="CDD" id="cd17744">
    <property type="entry name" value="BRCT_MDC1_rpt1"/>
    <property type="match status" value="1"/>
</dbReference>
<dbReference type="GO" id="GO:0044666">
    <property type="term" value="C:MLL3/4 complex"/>
    <property type="evidence" value="ECO:0007669"/>
    <property type="project" value="TreeGrafter"/>
</dbReference>
<evidence type="ECO:0000259" key="7">
    <source>
        <dbReference type="PROSITE" id="PS50172"/>
    </source>
</evidence>
<dbReference type="EMBL" id="JAPWTK010000033">
    <property type="protein sequence ID" value="KAJ8956074.1"/>
    <property type="molecule type" value="Genomic_DNA"/>
</dbReference>
<evidence type="ECO:0000313" key="8">
    <source>
        <dbReference type="EMBL" id="KAJ8956074.1"/>
    </source>
</evidence>
<dbReference type="Pfam" id="PF16770">
    <property type="entry name" value="RTT107_BRCT_5"/>
    <property type="match status" value="1"/>
</dbReference>
<evidence type="ECO:0000256" key="3">
    <source>
        <dbReference type="ARBA" id="ARBA00023242"/>
    </source>
</evidence>
<feature type="domain" description="BRCT" evidence="7">
    <location>
        <begin position="67"/>
        <end position="133"/>
    </location>
</feature>
<dbReference type="GO" id="GO:0006974">
    <property type="term" value="P:DNA damage response"/>
    <property type="evidence" value="ECO:0007669"/>
    <property type="project" value="UniProtKB-KW"/>
</dbReference>
<evidence type="ECO:0000256" key="5">
    <source>
        <dbReference type="ARBA" id="ARBA00030146"/>
    </source>
</evidence>